<evidence type="ECO:0000256" key="6">
    <source>
        <dbReference type="ARBA" id="ARBA00004601"/>
    </source>
</evidence>
<evidence type="ECO:0000256" key="9">
    <source>
        <dbReference type="ARBA" id="ARBA00022692"/>
    </source>
</evidence>
<dbReference type="PANTHER" id="PTHR15664:SF6">
    <property type="entry name" value="TRANSMEMBRANE PROTEIN 230"/>
    <property type="match status" value="1"/>
</dbReference>
<keyword evidence="13" id="KW-0333">Golgi apparatus</keyword>
<feature type="transmembrane region" description="Helical" evidence="18">
    <location>
        <begin position="78"/>
        <end position="100"/>
    </location>
</feature>
<evidence type="ECO:0000256" key="13">
    <source>
        <dbReference type="ARBA" id="ARBA00023034"/>
    </source>
</evidence>
<dbReference type="GO" id="GO:0016020">
    <property type="term" value="C:membrane"/>
    <property type="evidence" value="ECO:0007669"/>
    <property type="project" value="UniProtKB-SubCell"/>
</dbReference>
<keyword evidence="9 18" id="KW-0812">Transmembrane</keyword>
<accession>A0A1D1Z3Q4</accession>
<sequence length="114" mass="12993">MRGLRGLRGFRASRRYIQLEDTGFSDAQFRRPVYPIPWKSIILATLLFVLGSLGIILGSLIITGIIANEEWLDRGKPFLFLGSLLFIPGAYHVALAYYAYKGYDGYDFNQIPDW</sequence>
<evidence type="ECO:0000256" key="18">
    <source>
        <dbReference type="SAM" id="Phobius"/>
    </source>
</evidence>
<reference evidence="19" key="1">
    <citation type="submission" date="2015-07" db="EMBL/GenBank/DDBJ databases">
        <title>Transcriptome Assembly of Anthurium amnicola.</title>
        <authorList>
            <person name="Suzuki J."/>
        </authorList>
    </citation>
    <scope>NUCLEOTIDE SEQUENCE</scope>
</reference>
<evidence type="ECO:0000256" key="5">
    <source>
        <dbReference type="ARBA" id="ARBA00004419"/>
    </source>
</evidence>
<evidence type="ECO:0000256" key="1">
    <source>
        <dbReference type="ARBA" id="ARBA00004141"/>
    </source>
</evidence>
<evidence type="ECO:0000256" key="4">
    <source>
        <dbReference type="ARBA" id="ARBA00004412"/>
    </source>
</evidence>
<dbReference type="GO" id="GO:0005776">
    <property type="term" value="C:autophagosome"/>
    <property type="evidence" value="ECO:0007669"/>
    <property type="project" value="UniProtKB-SubCell"/>
</dbReference>
<comment type="function">
    <text evidence="16">Involved in trafficking and recycling of synaptic vesicles.</text>
</comment>
<dbReference type="AlphaFoldDB" id="A0A1D1Z3Q4"/>
<dbReference type="Pfam" id="PF05915">
    <property type="entry name" value="TMEM_230_134"/>
    <property type="match status" value="1"/>
</dbReference>
<evidence type="ECO:0000313" key="19">
    <source>
        <dbReference type="EMBL" id="JAT61533.1"/>
    </source>
</evidence>
<dbReference type="InterPro" id="IPR008590">
    <property type="entry name" value="TMEM_230/134"/>
</dbReference>
<keyword evidence="12" id="KW-0770">Synapse</keyword>
<gene>
    <name evidence="19" type="primary">CT030_1</name>
    <name evidence="19" type="ORF">g.169275</name>
</gene>
<evidence type="ECO:0000256" key="12">
    <source>
        <dbReference type="ARBA" id="ARBA00023018"/>
    </source>
</evidence>
<evidence type="ECO:0000256" key="15">
    <source>
        <dbReference type="ARBA" id="ARBA00023329"/>
    </source>
</evidence>
<evidence type="ECO:0000256" key="2">
    <source>
        <dbReference type="ARBA" id="ARBA00004172"/>
    </source>
</evidence>
<keyword evidence="14 18" id="KW-0472">Membrane</keyword>
<evidence type="ECO:0000256" key="10">
    <source>
        <dbReference type="ARBA" id="ARBA00022753"/>
    </source>
</evidence>
<evidence type="ECO:0000256" key="16">
    <source>
        <dbReference type="ARBA" id="ARBA00024003"/>
    </source>
</evidence>
<proteinExistence type="inferred from homology"/>
<protein>
    <recommendedName>
        <fullName evidence="17">Transmembrane protein 230</fullName>
    </recommendedName>
</protein>
<dbReference type="PANTHER" id="PTHR15664">
    <property type="entry name" value="C20ORF30 PROTEIN"/>
    <property type="match status" value="1"/>
</dbReference>
<keyword evidence="10" id="KW-0967">Endosome</keyword>
<dbReference type="GO" id="GO:0005770">
    <property type="term" value="C:late endosome"/>
    <property type="evidence" value="ECO:0007669"/>
    <property type="project" value="UniProtKB-SubCell"/>
</dbReference>
<dbReference type="EMBL" id="GDJX01006403">
    <property type="protein sequence ID" value="JAT61533.1"/>
    <property type="molecule type" value="Transcribed_RNA"/>
</dbReference>
<evidence type="ECO:0000256" key="7">
    <source>
        <dbReference type="ARBA" id="ARBA00004603"/>
    </source>
</evidence>
<keyword evidence="15" id="KW-0968">Cytoplasmic vesicle</keyword>
<comment type="subcellular location">
    <subcellularLocation>
        <location evidence="5">Cytoplasmic vesicle</location>
        <location evidence="5">Autophagosome</location>
    </subcellularLocation>
    <subcellularLocation>
        <location evidence="3">Cytoplasmic vesicle</location>
        <location evidence="3">Secretory vesicle</location>
        <location evidence="3">Synaptic vesicle</location>
    </subcellularLocation>
    <subcellularLocation>
        <location evidence="4">Early endosome</location>
    </subcellularLocation>
    <subcellularLocation>
        <location evidence="6">Golgi apparatus</location>
        <location evidence="6">trans-Golgi network</location>
    </subcellularLocation>
    <subcellularLocation>
        <location evidence="7">Late endosome</location>
    </subcellularLocation>
    <subcellularLocation>
        <location evidence="1">Membrane</location>
        <topology evidence="1">Multi-pass membrane protein</topology>
    </subcellularLocation>
    <subcellularLocation>
        <location evidence="2">Recycling endosome</location>
    </subcellularLocation>
</comment>
<evidence type="ECO:0000256" key="3">
    <source>
        <dbReference type="ARBA" id="ARBA00004234"/>
    </source>
</evidence>
<feature type="transmembrane region" description="Helical" evidence="18">
    <location>
        <begin position="41"/>
        <end position="66"/>
    </location>
</feature>
<comment type="similarity">
    <text evidence="8">Belongs to the TMEM134/TMEM230 family.</text>
</comment>
<dbReference type="GO" id="GO:0005794">
    <property type="term" value="C:Golgi apparatus"/>
    <property type="evidence" value="ECO:0007669"/>
    <property type="project" value="UniProtKB-SubCell"/>
</dbReference>
<dbReference type="InterPro" id="IPR044234">
    <property type="entry name" value="TMEM230"/>
</dbReference>
<dbReference type="GO" id="GO:0005769">
    <property type="term" value="C:early endosome"/>
    <property type="evidence" value="ECO:0007669"/>
    <property type="project" value="UniProtKB-SubCell"/>
</dbReference>
<evidence type="ECO:0000256" key="8">
    <source>
        <dbReference type="ARBA" id="ARBA00007743"/>
    </source>
</evidence>
<evidence type="ECO:0000256" key="17">
    <source>
        <dbReference type="ARBA" id="ARBA00024088"/>
    </source>
</evidence>
<keyword evidence="11 18" id="KW-1133">Transmembrane helix</keyword>
<organism evidence="19">
    <name type="scientific">Anthurium amnicola</name>
    <dbReference type="NCBI Taxonomy" id="1678845"/>
    <lineage>
        <taxon>Eukaryota</taxon>
        <taxon>Viridiplantae</taxon>
        <taxon>Streptophyta</taxon>
        <taxon>Embryophyta</taxon>
        <taxon>Tracheophyta</taxon>
        <taxon>Spermatophyta</taxon>
        <taxon>Magnoliopsida</taxon>
        <taxon>Liliopsida</taxon>
        <taxon>Araceae</taxon>
        <taxon>Pothoideae</taxon>
        <taxon>Potheae</taxon>
        <taxon>Anthurium</taxon>
    </lineage>
</organism>
<dbReference type="GO" id="GO:0055037">
    <property type="term" value="C:recycling endosome"/>
    <property type="evidence" value="ECO:0007669"/>
    <property type="project" value="UniProtKB-SubCell"/>
</dbReference>
<evidence type="ECO:0000256" key="11">
    <source>
        <dbReference type="ARBA" id="ARBA00022989"/>
    </source>
</evidence>
<name>A0A1D1Z3Q4_9ARAE</name>
<evidence type="ECO:0000256" key="14">
    <source>
        <dbReference type="ARBA" id="ARBA00023136"/>
    </source>
</evidence>